<keyword evidence="1" id="KW-1133">Transmembrane helix</keyword>
<evidence type="ECO:0000256" key="1">
    <source>
        <dbReference type="SAM" id="Phobius"/>
    </source>
</evidence>
<comment type="caution">
    <text evidence="2">The sequence shown here is derived from an EMBL/GenBank/DDBJ whole genome shotgun (WGS) entry which is preliminary data.</text>
</comment>
<evidence type="ECO:0000313" key="2">
    <source>
        <dbReference type="EMBL" id="GIY18358.1"/>
    </source>
</evidence>
<proteinExistence type="predicted"/>
<dbReference type="EMBL" id="BPLR01007615">
    <property type="protein sequence ID" value="GIY18358.1"/>
    <property type="molecule type" value="Genomic_DNA"/>
</dbReference>
<organism evidence="2 3">
    <name type="scientific">Caerostris extrusa</name>
    <name type="common">Bark spider</name>
    <name type="synonym">Caerostris bankana</name>
    <dbReference type="NCBI Taxonomy" id="172846"/>
    <lineage>
        <taxon>Eukaryota</taxon>
        <taxon>Metazoa</taxon>
        <taxon>Ecdysozoa</taxon>
        <taxon>Arthropoda</taxon>
        <taxon>Chelicerata</taxon>
        <taxon>Arachnida</taxon>
        <taxon>Araneae</taxon>
        <taxon>Araneomorphae</taxon>
        <taxon>Entelegynae</taxon>
        <taxon>Araneoidea</taxon>
        <taxon>Araneidae</taxon>
        <taxon>Caerostris</taxon>
    </lineage>
</organism>
<keyword evidence="3" id="KW-1185">Reference proteome</keyword>
<sequence length="142" mass="15694">MNDNARTSGVSLRNILRVLVGSEGSSQLDPQPESISKHLRDYLRGQVAVLRPSSSGKVCFERYFQSPIDSIWAASETISHHRIDITFPIFSAHCPKSFGLIFAGRSVLWPITATVSAFFFLRAGLQVLKSKLENAPFLVSLS</sequence>
<feature type="transmembrane region" description="Helical" evidence="1">
    <location>
        <begin position="98"/>
        <end position="121"/>
    </location>
</feature>
<dbReference type="Proteomes" id="UP001054945">
    <property type="component" value="Unassembled WGS sequence"/>
</dbReference>
<reference evidence="2 3" key="1">
    <citation type="submission" date="2021-06" db="EMBL/GenBank/DDBJ databases">
        <title>Caerostris extrusa draft genome.</title>
        <authorList>
            <person name="Kono N."/>
            <person name="Arakawa K."/>
        </authorList>
    </citation>
    <scope>NUCLEOTIDE SEQUENCE [LARGE SCALE GENOMIC DNA]</scope>
</reference>
<gene>
    <name evidence="2" type="ORF">CEXT_7071</name>
</gene>
<accession>A0AAV4R8T2</accession>
<evidence type="ECO:0000313" key="3">
    <source>
        <dbReference type="Proteomes" id="UP001054945"/>
    </source>
</evidence>
<dbReference type="AlphaFoldDB" id="A0AAV4R8T2"/>
<protein>
    <submittedName>
        <fullName evidence="2">Uncharacterized protein</fullName>
    </submittedName>
</protein>
<name>A0AAV4R8T2_CAEEX</name>
<keyword evidence="1" id="KW-0472">Membrane</keyword>
<keyword evidence="1" id="KW-0812">Transmembrane</keyword>